<evidence type="ECO:0000313" key="3">
    <source>
        <dbReference type="Proteomes" id="UP000095746"/>
    </source>
</evidence>
<evidence type="ECO:0000256" key="1">
    <source>
        <dbReference type="SAM" id="Phobius"/>
    </source>
</evidence>
<dbReference type="EMBL" id="CYZT01000073">
    <property type="protein sequence ID" value="CUO31588.1"/>
    <property type="molecule type" value="Genomic_DNA"/>
</dbReference>
<dbReference type="AlphaFoldDB" id="A0A174E4Z2"/>
<keyword evidence="1" id="KW-0812">Transmembrane</keyword>
<keyword evidence="1" id="KW-0472">Membrane</keyword>
<accession>A0A174E4Z2</accession>
<keyword evidence="1" id="KW-1133">Transmembrane helix</keyword>
<gene>
    <name evidence="2" type="ORF">ERS852411_01328</name>
</gene>
<evidence type="ECO:0000313" key="2">
    <source>
        <dbReference type="EMBL" id="CUO31588.1"/>
    </source>
</evidence>
<protein>
    <submittedName>
        <fullName evidence="2">Uncharacterized protein</fullName>
    </submittedName>
</protein>
<name>A0A174E4Z2_FLAPL</name>
<dbReference type="Proteomes" id="UP000095746">
    <property type="component" value="Unassembled WGS sequence"/>
</dbReference>
<reference evidence="2 3" key="1">
    <citation type="submission" date="2015-09" db="EMBL/GenBank/DDBJ databases">
        <authorList>
            <consortium name="Pathogen Informatics"/>
        </authorList>
    </citation>
    <scope>NUCLEOTIDE SEQUENCE [LARGE SCALE GENOMIC DNA]</scope>
    <source>
        <strain evidence="2 3">2789STDY5608854</strain>
    </source>
</reference>
<organism evidence="2 3">
    <name type="scientific">Flavonifractor plautii</name>
    <name type="common">Fusobacterium plautii</name>
    <dbReference type="NCBI Taxonomy" id="292800"/>
    <lineage>
        <taxon>Bacteria</taxon>
        <taxon>Bacillati</taxon>
        <taxon>Bacillota</taxon>
        <taxon>Clostridia</taxon>
        <taxon>Eubacteriales</taxon>
        <taxon>Oscillospiraceae</taxon>
        <taxon>Flavonifractor</taxon>
    </lineage>
</organism>
<proteinExistence type="predicted"/>
<feature type="transmembrane region" description="Helical" evidence="1">
    <location>
        <begin position="53"/>
        <end position="73"/>
    </location>
</feature>
<sequence>MPPALTAVSRMKRFRPERFLPSLAVVIICMALPSSAPQPLKLMMKSTYFWPGWYSYSILGTPLPVLFPEFSRVRGSTMEGRR</sequence>